<keyword evidence="1" id="KW-0732">Signal</keyword>
<evidence type="ECO:0000256" key="1">
    <source>
        <dbReference type="SAM" id="SignalP"/>
    </source>
</evidence>
<dbReference type="OrthoDB" id="4502703at2759"/>
<name>A0A5N7AQ64_9EURO</name>
<keyword evidence="3" id="KW-1185">Reference proteome</keyword>
<protein>
    <submittedName>
        <fullName evidence="2">Uncharacterized protein</fullName>
    </submittedName>
</protein>
<gene>
    <name evidence="2" type="ORF">BDV26DRAFT_298274</name>
</gene>
<dbReference type="AlphaFoldDB" id="A0A5N7AQ64"/>
<accession>A0A5N7AQ64</accession>
<proteinExistence type="predicted"/>
<feature type="signal peptide" evidence="1">
    <location>
        <begin position="1"/>
        <end position="21"/>
    </location>
</feature>
<organism evidence="2 3">
    <name type="scientific">Aspergillus bertholletiae</name>
    <dbReference type="NCBI Taxonomy" id="1226010"/>
    <lineage>
        <taxon>Eukaryota</taxon>
        <taxon>Fungi</taxon>
        <taxon>Dikarya</taxon>
        <taxon>Ascomycota</taxon>
        <taxon>Pezizomycotina</taxon>
        <taxon>Eurotiomycetes</taxon>
        <taxon>Eurotiomycetidae</taxon>
        <taxon>Eurotiales</taxon>
        <taxon>Aspergillaceae</taxon>
        <taxon>Aspergillus</taxon>
        <taxon>Aspergillus subgen. Circumdati</taxon>
    </lineage>
</organism>
<evidence type="ECO:0000313" key="3">
    <source>
        <dbReference type="Proteomes" id="UP000326198"/>
    </source>
</evidence>
<dbReference type="Proteomes" id="UP000326198">
    <property type="component" value="Unassembled WGS sequence"/>
</dbReference>
<dbReference type="EMBL" id="ML736382">
    <property type="protein sequence ID" value="KAE8371995.1"/>
    <property type="molecule type" value="Genomic_DNA"/>
</dbReference>
<reference evidence="2 3" key="1">
    <citation type="submission" date="2019-04" db="EMBL/GenBank/DDBJ databases">
        <title>Friends and foes A comparative genomics studyof 23 Aspergillus species from section Flavi.</title>
        <authorList>
            <consortium name="DOE Joint Genome Institute"/>
            <person name="Kjaerbolling I."/>
            <person name="Vesth T."/>
            <person name="Frisvad J.C."/>
            <person name="Nybo J.L."/>
            <person name="Theobald S."/>
            <person name="Kildgaard S."/>
            <person name="Isbrandt T."/>
            <person name="Kuo A."/>
            <person name="Sato A."/>
            <person name="Lyhne E.K."/>
            <person name="Kogle M.E."/>
            <person name="Wiebenga A."/>
            <person name="Kun R.S."/>
            <person name="Lubbers R.J."/>
            <person name="Makela M.R."/>
            <person name="Barry K."/>
            <person name="Chovatia M."/>
            <person name="Clum A."/>
            <person name="Daum C."/>
            <person name="Haridas S."/>
            <person name="He G."/>
            <person name="LaButti K."/>
            <person name="Lipzen A."/>
            <person name="Mondo S."/>
            <person name="Riley R."/>
            <person name="Salamov A."/>
            <person name="Simmons B.A."/>
            <person name="Magnuson J.K."/>
            <person name="Henrissat B."/>
            <person name="Mortensen U.H."/>
            <person name="Larsen T.O."/>
            <person name="Devries R.P."/>
            <person name="Grigoriev I.V."/>
            <person name="Machida M."/>
            <person name="Baker S.E."/>
            <person name="Andersen M.R."/>
        </authorList>
    </citation>
    <scope>NUCLEOTIDE SEQUENCE [LARGE SCALE GENOMIC DNA]</scope>
    <source>
        <strain evidence="2 3">IBT 29228</strain>
    </source>
</reference>
<feature type="chain" id="PRO_5025033990" evidence="1">
    <location>
        <begin position="22"/>
        <end position="125"/>
    </location>
</feature>
<sequence length="125" mass="14261">MYLSPFLIASTFTFFISPSLAGDVIGAVDIKTRHSYDDYNVVEDHECVKVASEVRKDPIRRIQIWSATPDSGIECTFYRFPYCGPSNDPNSRHSYTLHEGTHTFKRDFFASSFNCKEASGEYELL</sequence>
<evidence type="ECO:0000313" key="2">
    <source>
        <dbReference type="EMBL" id="KAE8371995.1"/>
    </source>
</evidence>